<comment type="caution">
    <text evidence="2">The sequence shown here is derived from an EMBL/GenBank/DDBJ whole genome shotgun (WGS) entry which is preliminary data.</text>
</comment>
<proteinExistence type="inferred from homology"/>
<dbReference type="InterPro" id="IPR036291">
    <property type="entry name" value="NAD(P)-bd_dom_sf"/>
</dbReference>
<dbReference type="RefSeq" id="WP_048251069.1">
    <property type="nucleotide sequence ID" value="NZ_LDWR01000066.1"/>
</dbReference>
<dbReference type="PATRIC" id="fig|292.27.peg.7585"/>
<dbReference type="Gene3D" id="3.40.50.720">
    <property type="entry name" value="NAD(P)-binding Rossmann-like Domain"/>
    <property type="match status" value="1"/>
</dbReference>
<dbReference type="InterPro" id="IPR050259">
    <property type="entry name" value="SDR"/>
</dbReference>
<dbReference type="EMBL" id="LDWR01000066">
    <property type="protein sequence ID" value="KML47110.1"/>
    <property type="molecule type" value="Genomic_DNA"/>
</dbReference>
<dbReference type="PRINTS" id="PR00081">
    <property type="entry name" value="GDHRDH"/>
</dbReference>
<name>A0A0J5WJB1_BURCE</name>
<dbReference type="SUPFAM" id="SSF51735">
    <property type="entry name" value="NAD(P)-binding Rossmann-fold domains"/>
    <property type="match status" value="1"/>
</dbReference>
<accession>A0A0J5WJB1</accession>
<evidence type="ECO:0000313" key="3">
    <source>
        <dbReference type="Proteomes" id="UP000036338"/>
    </source>
</evidence>
<dbReference type="CDD" id="cd05233">
    <property type="entry name" value="SDR_c"/>
    <property type="match status" value="1"/>
</dbReference>
<organism evidence="2 3">
    <name type="scientific">Burkholderia cepacia</name>
    <name type="common">Pseudomonas cepacia</name>
    <dbReference type="NCBI Taxonomy" id="292"/>
    <lineage>
        <taxon>Bacteria</taxon>
        <taxon>Pseudomonadati</taxon>
        <taxon>Pseudomonadota</taxon>
        <taxon>Betaproteobacteria</taxon>
        <taxon>Burkholderiales</taxon>
        <taxon>Burkholderiaceae</taxon>
        <taxon>Burkholderia</taxon>
        <taxon>Burkholderia cepacia complex</taxon>
    </lineage>
</organism>
<gene>
    <name evidence="2" type="ORF">VL15_33350</name>
</gene>
<evidence type="ECO:0000256" key="1">
    <source>
        <dbReference type="ARBA" id="ARBA00006484"/>
    </source>
</evidence>
<dbReference type="AlphaFoldDB" id="A0A0J5WJB1"/>
<dbReference type="InterPro" id="IPR002347">
    <property type="entry name" value="SDR_fam"/>
</dbReference>
<protein>
    <submittedName>
        <fullName evidence="2">Oxidoreductase</fullName>
    </submittedName>
</protein>
<evidence type="ECO:0000313" key="2">
    <source>
        <dbReference type="EMBL" id="KML47110.1"/>
    </source>
</evidence>
<sequence>MNDNGFPQGAVLVFGGSGGVGQGVALEFARAGVPVAVGYRSKADVAERVARDIRGEGVAATTHCVDVTDPAQVDAALAAAIDAHGRVHTVVWAAGPFVNQRHIGDMMLDDWRRAIEVETIGFFVAAKAALPHFRASGGGSFVTLGSAGHLRWPDRDGLSVAPKAANEALVKGLAREEGRYNIRANSILVGVIEAGMFPVLLEQGQFDQAWIDETQKMLALKRWGKAHDVGRAAVFLASDRADYVTGQQLNVSGGYGL</sequence>
<dbReference type="Proteomes" id="UP000036338">
    <property type="component" value="Unassembled WGS sequence"/>
</dbReference>
<comment type="similarity">
    <text evidence="1">Belongs to the short-chain dehydrogenases/reductases (SDR) family.</text>
</comment>
<dbReference type="PANTHER" id="PTHR42879">
    <property type="entry name" value="3-OXOACYL-(ACYL-CARRIER-PROTEIN) REDUCTASE"/>
    <property type="match status" value="1"/>
</dbReference>
<dbReference type="Pfam" id="PF13561">
    <property type="entry name" value="adh_short_C2"/>
    <property type="match status" value="1"/>
</dbReference>
<reference evidence="2 3" key="1">
    <citation type="submission" date="2015-05" db="EMBL/GenBank/DDBJ databases">
        <title>Draft genome of Burkholderia cepacia LK29.</title>
        <authorList>
            <person name="Chan X.Y."/>
        </authorList>
    </citation>
    <scope>NUCLEOTIDE SEQUENCE [LARGE SCALE GENOMIC DNA]</scope>
    <source>
        <strain evidence="2 3">LK29</strain>
    </source>
</reference>